<accession>A0AAN0S2N6</accession>
<dbReference type="InterPro" id="IPR001647">
    <property type="entry name" value="HTH_TetR"/>
</dbReference>
<dbReference type="PROSITE" id="PS50977">
    <property type="entry name" value="HTH_TETR_2"/>
    <property type="match status" value="1"/>
</dbReference>
<dbReference type="GO" id="GO:0000976">
    <property type="term" value="F:transcription cis-regulatory region binding"/>
    <property type="evidence" value="ECO:0007669"/>
    <property type="project" value="TreeGrafter"/>
</dbReference>
<reference evidence="6 7" key="1">
    <citation type="submission" date="2014-09" db="EMBL/GenBank/DDBJ databases">
        <authorList>
            <person name="Chan K.-G."/>
        </authorList>
    </citation>
    <scope>NUCLEOTIDE SEQUENCE [LARGE SCALE GENOMIC DNA]</scope>
    <source>
        <strain evidence="6 7">M006</strain>
    </source>
</reference>
<dbReference type="PANTHER" id="PTHR30055">
    <property type="entry name" value="HTH-TYPE TRANSCRIPTIONAL REGULATOR RUTR"/>
    <property type="match status" value="1"/>
</dbReference>
<evidence type="ECO:0000313" key="7">
    <source>
        <dbReference type="Proteomes" id="UP000029516"/>
    </source>
</evidence>
<dbReference type="InterPro" id="IPR009057">
    <property type="entry name" value="Homeodomain-like_sf"/>
</dbReference>
<dbReference type="SUPFAM" id="SSF48498">
    <property type="entry name" value="Tetracyclin repressor-like, C-terminal domain"/>
    <property type="match status" value="1"/>
</dbReference>
<dbReference type="AlphaFoldDB" id="A0AAN0S2N6"/>
<dbReference type="InterPro" id="IPR050109">
    <property type="entry name" value="HTH-type_TetR-like_transc_reg"/>
</dbReference>
<gene>
    <name evidence="6" type="ORF">LH23_04990</name>
</gene>
<protein>
    <recommendedName>
        <fullName evidence="5">HTH tetR-type domain-containing protein</fullName>
    </recommendedName>
</protein>
<dbReference type="EMBL" id="CP009458">
    <property type="protein sequence ID" value="AIR60035.1"/>
    <property type="molecule type" value="Genomic_DNA"/>
</dbReference>
<dbReference type="Proteomes" id="UP000029516">
    <property type="component" value="Chromosome"/>
</dbReference>
<dbReference type="PANTHER" id="PTHR30055:SF148">
    <property type="entry name" value="TETR-FAMILY TRANSCRIPTIONAL REGULATOR"/>
    <property type="match status" value="1"/>
</dbReference>
<keyword evidence="1" id="KW-0805">Transcription regulation</keyword>
<evidence type="ECO:0000259" key="5">
    <source>
        <dbReference type="PROSITE" id="PS50977"/>
    </source>
</evidence>
<dbReference type="Pfam" id="PF16859">
    <property type="entry name" value="TetR_C_11"/>
    <property type="match status" value="1"/>
</dbReference>
<name>A0AAN0S2N6_9ENTR</name>
<keyword evidence="3" id="KW-0804">Transcription</keyword>
<dbReference type="InterPro" id="IPR036271">
    <property type="entry name" value="Tet_transcr_reg_TetR-rel_C_sf"/>
</dbReference>
<dbReference type="Gene3D" id="1.10.357.10">
    <property type="entry name" value="Tetracycline Repressor, domain 2"/>
    <property type="match status" value="1"/>
</dbReference>
<organism evidence="6 7">
    <name type="scientific">Cedecea neteri</name>
    <dbReference type="NCBI Taxonomy" id="158822"/>
    <lineage>
        <taxon>Bacteria</taxon>
        <taxon>Pseudomonadati</taxon>
        <taxon>Pseudomonadota</taxon>
        <taxon>Gammaproteobacteria</taxon>
        <taxon>Enterobacterales</taxon>
        <taxon>Enterobacteriaceae</taxon>
        <taxon>Cedecea</taxon>
    </lineage>
</organism>
<evidence type="ECO:0000256" key="2">
    <source>
        <dbReference type="ARBA" id="ARBA00023125"/>
    </source>
</evidence>
<evidence type="ECO:0000256" key="4">
    <source>
        <dbReference type="PROSITE-ProRule" id="PRU00335"/>
    </source>
</evidence>
<evidence type="ECO:0000256" key="1">
    <source>
        <dbReference type="ARBA" id="ARBA00023015"/>
    </source>
</evidence>
<dbReference type="GO" id="GO:0003700">
    <property type="term" value="F:DNA-binding transcription factor activity"/>
    <property type="evidence" value="ECO:0007669"/>
    <property type="project" value="TreeGrafter"/>
</dbReference>
<sequence>MHNEVTASPGRKRSEASRQAILEATWEQLNTLGFQGMSIEGVAAQAGVGKATIYRWWASKGVLAVDAFLAAINPTLAFPETPFARRDIEQQLDNLVRVYRGRAGALFGEMIGASQADAEMRAAFYTGYLKPRREAAKAAFRRGIELGQFRSGLDPEALVDSLYGPIIYRMLTGIFPLDAAFVEHTRRVVFDGITP</sequence>
<evidence type="ECO:0000256" key="3">
    <source>
        <dbReference type="ARBA" id="ARBA00023163"/>
    </source>
</evidence>
<evidence type="ECO:0000313" key="6">
    <source>
        <dbReference type="EMBL" id="AIR60035.1"/>
    </source>
</evidence>
<feature type="DNA-binding region" description="H-T-H motif" evidence="4">
    <location>
        <begin position="38"/>
        <end position="57"/>
    </location>
</feature>
<dbReference type="InterPro" id="IPR011075">
    <property type="entry name" value="TetR_C"/>
</dbReference>
<dbReference type="Pfam" id="PF00440">
    <property type="entry name" value="TetR_N"/>
    <property type="match status" value="1"/>
</dbReference>
<proteinExistence type="predicted"/>
<dbReference type="KEGG" id="cem:LH23_04990"/>
<dbReference type="SUPFAM" id="SSF46689">
    <property type="entry name" value="Homeodomain-like"/>
    <property type="match status" value="1"/>
</dbReference>
<feature type="domain" description="HTH tetR-type" evidence="5">
    <location>
        <begin position="15"/>
        <end position="75"/>
    </location>
</feature>
<dbReference type="RefSeq" id="WP_039289018.1">
    <property type="nucleotide sequence ID" value="NZ_CP009458.1"/>
</dbReference>
<dbReference type="Gene3D" id="1.10.10.60">
    <property type="entry name" value="Homeodomain-like"/>
    <property type="match status" value="1"/>
</dbReference>
<keyword evidence="2 4" id="KW-0238">DNA-binding</keyword>